<organism evidence="1">
    <name type="scientific">uncultured Aureispira sp</name>
    <dbReference type="NCBI Taxonomy" id="1331704"/>
    <lineage>
        <taxon>Bacteria</taxon>
        <taxon>Pseudomonadati</taxon>
        <taxon>Bacteroidota</taxon>
        <taxon>Saprospiria</taxon>
        <taxon>Saprospirales</taxon>
        <taxon>Saprospiraceae</taxon>
        <taxon>Aureispira</taxon>
        <taxon>environmental samples</taxon>
    </lineage>
</organism>
<protein>
    <recommendedName>
        <fullName evidence="2">Lipoprotein</fullName>
    </recommendedName>
</protein>
<name>A0A6S6UK10_9BACT</name>
<sequence>MTKYSIILGFIFLIALTGCQTEGQKAYADLLKEGIVLVENDTIAAKVGTKLLYLYSYSAGVQSIYYKLAHENSAPSVLRYLEEQQFYVGAEDVDGGPSEGVLLFEGLKAGLVRLEFYNPYYNEMEYSQAYPEHASSDRAIIEFYKTFTDSVALHHWTDAQYANYYDNWRKLPEEARTEAFNSLLEKYEFVSATVDTTQKTKIMQSLAKRYALREAEETRTVLDSLFNLPRVDGMERWQAVLKERKENLSLHENLKTTVCYVKIED</sequence>
<reference evidence="1" key="1">
    <citation type="submission" date="2020-01" db="EMBL/GenBank/DDBJ databases">
        <authorList>
            <person name="Meier V. D."/>
            <person name="Meier V D."/>
        </authorList>
    </citation>
    <scope>NUCLEOTIDE SEQUENCE</scope>
    <source>
        <strain evidence="1">HLG_WM_MAG_10</strain>
    </source>
</reference>
<accession>A0A6S6UK10</accession>
<dbReference type="PROSITE" id="PS51257">
    <property type="entry name" value="PROKAR_LIPOPROTEIN"/>
    <property type="match status" value="1"/>
</dbReference>
<gene>
    <name evidence="1" type="ORF">HELGO_WM23351</name>
</gene>
<evidence type="ECO:0000313" key="1">
    <source>
        <dbReference type="EMBL" id="CAA6829000.1"/>
    </source>
</evidence>
<dbReference type="EMBL" id="CACVAQ010000452">
    <property type="protein sequence ID" value="CAA6829000.1"/>
    <property type="molecule type" value="Genomic_DNA"/>
</dbReference>
<dbReference type="AlphaFoldDB" id="A0A6S6UK10"/>
<proteinExistence type="predicted"/>
<evidence type="ECO:0008006" key="2">
    <source>
        <dbReference type="Google" id="ProtNLM"/>
    </source>
</evidence>